<keyword evidence="1" id="KW-1133">Transmembrane helix</keyword>
<keyword evidence="3" id="KW-1185">Reference proteome</keyword>
<evidence type="ECO:0000256" key="1">
    <source>
        <dbReference type="SAM" id="Phobius"/>
    </source>
</evidence>
<dbReference type="RefSeq" id="WP_269633092.1">
    <property type="nucleotide sequence ID" value="NZ_JBDPZC010000006.1"/>
</dbReference>
<keyword evidence="1" id="KW-0812">Transmembrane</keyword>
<feature type="transmembrane region" description="Helical" evidence="1">
    <location>
        <begin position="40"/>
        <end position="58"/>
    </location>
</feature>
<proteinExistence type="predicted"/>
<keyword evidence="1" id="KW-0472">Membrane</keyword>
<evidence type="ECO:0000313" key="3">
    <source>
        <dbReference type="Proteomes" id="UP001462640"/>
    </source>
</evidence>
<name>A0ABV0GG21_9BURK</name>
<protein>
    <submittedName>
        <fullName evidence="2">Uncharacterized protein</fullName>
    </submittedName>
</protein>
<gene>
    <name evidence="2" type="ORF">ABDJ40_14590</name>
</gene>
<evidence type="ECO:0000313" key="2">
    <source>
        <dbReference type="EMBL" id="MEO3713990.1"/>
    </source>
</evidence>
<organism evidence="2 3">
    <name type="scientific">Roseateles flavus</name>
    <dbReference type="NCBI Taxonomy" id="3149041"/>
    <lineage>
        <taxon>Bacteria</taxon>
        <taxon>Pseudomonadati</taxon>
        <taxon>Pseudomonadota</taxon>
        <taxon>Betaproteobacteria</taxon>
        <taxon>Burkholderiales</taxon>
        <taxon>Sphaerotilaceae</taxon>
        <taxon>Roseateles</taxon>
    </lineage>
</organism>
<dbReference type="Proteomes" id="UP001462640">
    <property type="component" value="Unassembled WGS sequence"/>
</dbReference>
<sequence>MAAVKRMGVKMGHAVGHAVGQTVGLTVGKVVSGRMQEPESWIVGIGGLTLLGLALGVLG</sequence>
<dbReference type="EMBL" id="JBDPZC010000006">
    <property type="protein sequence ID" value="MEO3713990.1"/>
    <property type="molecule type" value="Genomic_DNA"/>
</dbReference>
<comment type="caution">
    <text evidence="2">The sequence shown here is derived from an EMBL/GenBank/DDBJ whole genome shotgun (WGS) entry which is preliminary data.</text>
</comment>
<accession>A0ABV0GG21</accession>
<reference evidence="2 3" key="1">
    <citation type="submission" date="2024-05" db="EMBL/GenBank/DDBJ databases">
        <title>Roseateles sp. 2.12 16S ribosomal RNA gene Genome sequencing and assembly.</title>
        <authorList>
            <person name="Woo H."/>
        </authorList>
    </citation>
    <scope>NUCLEOTIDE SEQUENCE [LARGE SCALE GENOMIC DNA]</scope>
    <source>
        <strain evidence="2 3">2.12</strain>
    </source>
</reference>